<dbReference type="Gene3D" id="3.40.190.10">
    <property type="entry name" value="Periplasmic binding protein-like II"/>
    <property type="match status" value="2"/>
</dbReference>
<comment type="similarity">
    <text evidence="1">Belongs to the bacterial solute-binding protein ModA family.</text>
</comment>
<organism evidence="5 6">
    <name type="scientific">Rhodobacter capsulatus</name>
    <name type="common">Rhodopseudomonas capsulata</name>
    <dbReference type="NCBI Taxonomy" id="1061"/>
    <lineage>
        <taxon>Bacteria</taxon>
        <taxon>Pseudomonadati</taxon>
        <taxon>Pseudomonadota</taxon>
        <taxon>Alphaproteobacteria</taxon>
        <taxon>Rhodobacterales</taxon>
        <taxon>Rhodobacter group</taxon>
        <taxon>Rhodobacter</taxon>
    </lineage>
</organism>
<protein>
    <submittedName>
        <fullName evidence="5">Molybdate transport system substrate-binding protein</fullName>
    </submittedName>
</protein>
<evidence type="ECO:0000256" key="2">
    <source>
        <dbReference type="ARBA" id="ARBA00022723"/>
    </source>
</evidence>
<dbReference type="Pfam" id="PF13531">
    <property type="entry name" value="SBP_bac_11"/>
    <property type="match status" value="1"/>
</dbReference>
<evidence type="ECO:0000313" key="6">
    <source>
        <dbReference type="Proteomes" id="UP000183812"/>
    </source>
</evidence>
<evidence type="ECO:0000256" key="1">
    <source>
        <dbReference type="ARBA" id="ARBA00009175"/>
    </source>
</evidence>
<dbReference type="RefSeq" id="WP_074552640.1">
    <property type="nucleotide sequence ID" value="NZ_CP119563.1"/>
</dbReference>
<dbReference type="AlphaFoldDB" id="A0A1G7D361"/>
<dbReference type="GO" id="GO:0015689">
    <property type="term" value="P:molybdate ion transport"/>
    <property type="evidence" value="ECO:0007669"/>
    <property type="project" value="InterPro"/>
</dbReference>
<dbReference type="InterPro" id="IPR050682">
    <property type="entry name" value="ModA/WtpA"/>
</dbReference>
<gene>
    <name evidence="5" type="ORF">SAMN04244550_00471</name>
</gene>
<dbReference type="InterPro" id="IPR005950">
    <property type="entry name" value="ModA"/>
</dbReference>
<dbReference type="EMBL" id="FNAY01000001">
    <property type="protein sequence ID" value="SDE45941.1"/>
    <property type="molecule type" value="Genomic_DNA"/>
</dbReference>
<dbReference type="SUPFAM" id="SSF53850">
    <property type="entry name" value="Periplasmic binding protein-like II"/>
    <property type="match status" value="1"/>
</dbReference>
<keyword evidence="2" id="KW-0479">Metal-binding</keyword>
<sequence length="235" mass="24219">MRKSLAILSVLVLSASAVLAEDLVIGAGAGYRRPMAEAVAAWKAQSGDSVGEVYGNMGQVLGQARESGKMAMVCGDKSVLAKAEGLRFERFLPLGTGKLVVAFRKGVSLADPAELAGERIVKVGIPDEKSAIYGKAGRQYLDRSGLAAKVDPKLVAVATVPQVTAYLISGDVDAGFLNITDAIGAGADLGGWVAVDPGLYPPIEISCGVLDASAEGFAAFLTTPAAQKILQHYGL</sequence>
<dbReference type="NCBIfam" id="TIGR01256">
    <property type="entry name" value="modA"/>
    <property type="match status" value="1"/>
</dbReference>
<dbReference type="GO" id="GO:0046872">
    <property type="term" value="F:metal ion binding"/>
    <property type="evidence" value="ECO:0007669"/>
    <property type="project" value="UniProtKB-KW"/>
</dbReference>
<feature type="chain" id="PRO_5010377339" evidence="4">
    <location>
        <begin position="21"/>
        <end position="235"/>
    </location>
</feature>
<reference evidence="5 6" key="1">
    <citation type="submission" date="2016-10" db="EMBL/GenBank/DDBJ databases">
        <authorList>
            <person name="de Groot N.N."/>
        </authorList>
    </citation>
    <scope>NUCLEOTIDE SEQUENCE [LARGE SCALE GENOMIC DNA]</scope>
    <source>
        <strain evidence="6">DSM 938 / 37b4</strain>
    </source>
</reference>
<dbReference type="Proteomes" id="UP000183812">
    <property type="component" value="Unassembled WGS sequence"/>
</dbReference>
<dbReference type="GO" id="GO:0030973">
    <property type="term" value="F:molybdate ion binding"/>
    <property type="evidence" value="ECO:0007669"/>
    <property type="project" value="TreeGrafter"/>
</dbReference>
<evidence type="ECO:0000256" key="3">
    <source>
        <dbReference type="ARBA" id="ARBA00022729"/>
    </source>
</evidence>
<keyword evidence="3 4" id="KW-0732">Signal</keyword>
<evidence type="ECO:0000256" key="4">
    <source>
        <dbReference type="SAM" id="SignalP"/>
    </source>
</evidence>
<proteinExistence type="inferred from homology"/>
<name>A0A1G7D361_RHOCA</name>
<dbReference type="PANTHER" id="PTHR30632:SF14">
    <property type="entry name" value="TUNGSTATE_MOLYBDATE_CHROMATE-BINDING PROTEIN MODA"/>
    <property type="match status" value="1"/>
</dbReference>
<accession>A0A1G7D361</accession>
<dbReference type="OrthoDB" id="9785015at2"/>
<dbReference type="PANTHER" id="PTHR30632">
    <property type="entry name" value="MOLYBDATE-BINDING PERIPLASMIC PROTEIN"/>
    <property type="match status" value="1"/>
</dbReference>
<feature type="signal peptide" evidence="4">
    <location>
        <begin position="1"/>
        <end position="20"/>
    </location>
</feature>
<evidence type="ECO:0000313" key="5">
    <source>
        <dbReference type="EMBL" id="SDE45941.1"/>
    </source>
</evidence>